<dbReference type="GO" id="GO:0016763">
    <property type="term" value="F:pentosyltransferase activity"/>
    <property type="evidence" value="ECO:0007669"/>
    <property type="project" value="TreeGrafter"/>
</dbReference>
<evidence type="ECO:0000256" key="4">
    <source>
        <dbReference type="ARBA" id="ARBA00022679"/>
    </source>
</evidence>
<protein>
    <recommendedName>
        <fullName evidence="9">Glycosyltransferase RgtA/B/C/D-like domain-containing protein</fullName>
    </recommendedName>
</protein>
<feature type="transmembrane region" description="Helical" evidence="8">
    <location>
        <begin position="396"/>
        <end position="416"/>
    </location>
</feature>
<evidence type="ECO:0000256" key="6">
    <source>
        <dbReference type="ARBA" id="ARBA00022989"/>
    </source>
</evidence>
<dbReference type="AlphaFoldDB" id="A0A518JW82"/>
<feature type="transmembrane region" description="Helical" evidence="8">
    <location>
        <begin position="342"/>
        <end position="364"/>
    </location>
</feature>
<gene>
    <name evidence="10" type="ORF">Poly24_35190</name>
</gene>
<keyword evidence="11" id="KW-1185">Reference proteome</keyword>
<evidence type="ECO:0000256" key="8">
    <source>
        <dbReference type="SAM" id="Phobius"/>
    </source>
</evidence>
<dbReference type="EMBL" id="CP036348">
    <property type="protein sequence ID" value="QDV69802.1"/>
    <property type="molecule type" value="Genomic_DNA"/>
</dbReference>
<keyword evidence="2" id="KW-1003">Cell membrane</keyword>
<dbReference type="GO" id="GO:0005886">
    <property type="term" value="C:plasma membrane"/>
    <property type="evidence" value="ECO:0007669"/>
    <property type="project" value="UniProtKB-SubCell"/>
</dbReference>
<accession>A0A518JW82</accession>
<organism evidence="10 11">
    <name type="scientific">Rosistilla carotiformis</name>
    <dbReference type="NCBI Taxonomy" id="2528017"/>
    <lineage>
        <taxon>Bacteria</taxon>
        <taxon>Pseudomonadati</taxon>
        <taxon>Planctomycetota</taxon>
        <taxon>Planctomycetia</taxon>
        <taxon>Pirellulales</taxon>
        <taxon>Pirellulaceae</taxon>
        <taxon>Rosistilla</taxon>
    </lineage>
</organism>
<dbReference type="GO" id="GO:0009103">
    <property type="term" value="P:lipopolysaccharide biosynthetic process"/>
    <property type="evidence" value="ECO:0007669"/>
    <property type="project" value="UniProtKB-ARBA"/>
</dbReference>
<evidence type="ECO:0000313" key="10">
    <source>
        <dbReference type="EMBL" id="QDV69802.1"/>
    </source>
</evidence>
<comment type="subcellular location">
    <subcellularLocation>
        <location evidence="1">Cell membrane</location>
        <topology evidence="1">Multi-pass membrane protein</topology>
    </subcellularLocation>
</comment>
<evidence type="ECO:0000256" key="2">
    <source>
        <dbReference type="ARBA" id="ARBA00022475"/>
    </source>
</evidence>
<evidence type="ECO:0000256" key="1">
    <source>
        <dbReference type="ARBA" id="ARBA00004651"/>
    </source>
</evidence>
<dbReference type="KEGG" id="rcf:Poly24_35190"/>
<dbReference type="PANTHER" id="PTHR33908:SF11">
    <property type="entry name" value="MEMBRANE PROTEIN"/>
    <property type="match status" value="1"/>
</dbReference>
<dbReference type="InterPro" id="IPR038731">
    <property type="entry name" value="RgtA/B/C-like"/>
</dbReference>
<feature type="transmembrane region" description="Helical" evidence="8">
    <location>
        <begin position="94"/>
        <end position="115"/>
    </location>
</feature>
<feature type="transmembrane region" description="Helical" evidence="8">
    <location>
        <begin position="193"/>
        <end position="209"/>
    </location>
</feature>
<keyword evidence="5 8" id="KW-0812">Transmembrane</keyword>
<dbReference type="OrthoDB" id="232864at2"/>
<keyword evidence="3" id="KW-0328">Glycosyltransferase</keyword>
<evidence type="ECO:0000259" key="9">
    <source>
        <dbReference type="Pfam" id="PF13231"/>
    </source>
</evidence>
<keyword evidence="7 8" id="KW-0472">Membrane</keyword>
<dbReference type="Proteomes" id="UP000315082">
    <property type="component" value="Chromosome"/>
</dbReference>
<keyword evidence="4" id="KW-0808">Transferase</keyword>
<feature type="transmembrane region" description="Helical" evidence="8">
    <location>
        <begin position="371"/>
        <end position="390"/>
    </location>
</feature>
<evidence type="ECO:0000256" key="7">
    <source>
        <dbReference type="ARBA" id="ARBA00023136"/>
    </source>
</evidence>
<keyword evidence="6 8" id="KW-1133">Transmembrane helix</keyword>
<dbReference type="RefSeq" id="WP_145097944.1">
    <property type="nucleotide sequence ID" value="NZ_CP036348.1"/>
</dbReference>
<name>A0A518JW82_9BACT</name>
<dbReference type="PANTHER" id="PTHR33908">
    <property type="entry name" value="MANNOSYLTRANSFERASE YKCB-RELATED"/>
    <property type="match status" value="1"/>
</dbReference>
<evidence type="ECO:0000256" key="3">
    <source>
        <dbReference type="ARBA" id="ARBA00022676"/>
    </source>
</evidence>
<proteinExistence type="predicted"/>
<evidence type="ECO:0000256" key="5">
    <source>
        <dbReference type="ARBA" id="ARBA00022692"/>
    </source>
</evidence>
<feature type="transmembrane region" description="Helical" evidence="8">
    <location>
        <begin position="6"/>
        <end position="28"/>
    </location>
</feature>
<evidence type="ECO:0000313" key="11">
    <source>
        <dbReference type="Proteomes" id="UP000315082"/>
    </source>
</evidence>
<feature type="domain" description="Glycosyltransferase RgtA/B/C/D-like" evidence="9">
    <location>
        <begin position="93"/>
        <end position="232"/>
    </location>
</feature>
<dbReference type="Pfam" id="PF13231">
    <property type="entry name" value="PMT_2"/>
    <property type="match status" value="1"/>
</dbReference>
<dbReference type="InterPro" id="IPR050297">
    <property type="entry name" value="LipidA_mod_glycosyltrf_83"/>
</dbReference>
<feature type="transmembrane region" description="Helical" evidence="8">
    <location>
        <begin position="216"/>
        <end position="235"/>
    </location>
</feature>
<sequence length="429" mass="47654">MYLIRPLYVFSAILIVALAARCGAAYWWQARLDRQGQHFAFGDSQSYWTLATQIARGQPYEYGGPEAKIFRVPVYPLMIAPWIDRDDPYRNVLAVRYMGCVLGTLAVAGVMFYAHRLFGANAAACAGALAALHPGAISMSILILSEAPFCPMMVGNLWLWRLAFNAPNPRATLGWSLAAGALSGVAVLARPSWLLFAGFACLFQFLLVPSQFRKTAGMAIGMLIGFAVVMSPWWARSYQITGHFVLTTLQVGPSMYDGLHPGATGASDTGMSFNTEFARQQRLADAVATQLDSTFEYRLNQRMSKAAKTWAMENPGEVLRLAVVKVARTWRPWTSAEEIPGFAIRFASAAGMVIVVVPAAIGLWRYRRRGWDVWMLWVPAIYFTCLHAIFIGSMRYRLPAVFILTILAAPVWATWLRRLMSRDTEPVSN</sequence>
<reference evidence="10 11" key="1">
    <citation type="submission" date="2019-02" db="EMBL/GenBank/DDBJ databases">
        <title>Deep-cultivation of Planctomycetes and their phenomic and genomic characterization uncovers novel biology.</title>
        <authorList>
            <person name="Wiegand S."/>
            <person name="Jogler M."/>
            <person name="Boedeker C."/>
            <person name="Pinto D."/>
            <person name="Vollmers J."/>
            <person name="Rivas-Marin E."/>
            <person name="Kohn T."/>
            <person name="Peeters S.H."/>
            <person name="Heuer A."/>
            <person name="Rast P."/>
            <person name="Oberbeckmann S."/>
            <person name="Bunk B."/>
            <person name="Jeske O."/>
            <person name="Meyerdierks A."/>
            <person name="Storesund J.E."/>
            <person name="Kallscheuer N."/>
            <person name="Luecker S."/>
            <person name="Lage O.M."/>
            <person name="Pohl T."/>
            <person name="Merkel B.J."/>
            <person name="Hornburger P."/>
            <person name="Mueller R.-W."/>
            <person name="Bruemmer F."/>
            <person name="Labrenz M."/>
            <person name="Spormann A.M."/>
            <person name="Op den Camp H."/>
            <person name="Overmann J."/>
            <person name="Amann R."/>
            <person name="Jetten M.S.M."/>
            <person name="Mascher T."/>
            <person name="Medema M.H."/>
            <person name="Devos D.P."/>
            <person name="Kaster A.-K."/>
            <person name="Ovreas L."/>
            <person name="Rohde M."/>
            <person name="Galperin M.Y."/>
            <person name="Jogler C."/>
        </authorList>
    </citation>
    <scope>NUCLEOTIDE SEQUENCE [LARGE SCALE GENOMIC DNA]</scope>
    <source>
        <strain evidence="10 11">Poly24</strain>
    </source>
</reference>